<evidence type="ECO:0000256" key="1">
    <source>
        <dbReference type="SAM" id="Phobius"/>
    </source>
</evidence>
<protein>
    <recommendedName>
        <fullName evidence="4">RiboL-PSP-HEPN domain-containing protein</fullName>
    </recommendedName>
</protein>
<dbReference type="EMBL" id="POTW01000055">
    <property type="protein sequence ID" value="PZF81587.1"/>
    <property type="molecule type" value="Genomic_DNA"/>
</dbReference>
<reference evidence="2 3" key="1">
    <citation type="submission" date="2018-01" db="EMBL/GenBank/DDBJ databases">
        <title>Draft genome sequence of Jiangella sp. GTF31.</title>
        <authorList>
            <person name="Sahin N."/>
            <person name="Ay H."/>
            <person name="Saygin H."/>
        </authorList>
    </citation>
    <scope>NUCLEOTIDE SEQUENCE [LARGE SCALE GENOMIC DNA]</scope>
    <source>
        <strain evidence="2 3">GTF31</strain>
    </source>
</reference>
<evidence type="ECO:0000313" key="3">
    <source>
        <dbReference type="Proteomes" id="UP000248764"/>
    </source>
</evidence>
<accession>A0A2W2C0U9</accession>
<organism evidence="2 3">
    <name type="scientific">Jiangella anatolica</name>
    <dbReference type="NCBI Taxonomy" id="2670374"/>
    <lineage>
        <taxon>Bacteria</taxon>
        <taxon>Bacillati</taxon>
        <taxon>Actinomycetota</taxon>
        <taxon>Actinomycetes</taxon>
        <taxon>Jiangellales</taxon>
        <taxon>Jiangellaceae</taxon>
        <taxon>Jiangella</taxon>
    </lineage>
</organism>
<dbReference type="AlphaFoldDB" id="A0A2W2C0U9"/>
<keyword evidence="1" id="KW-0812">Transmembrane</keyword>
<feature type="transmembrane region" description="Helical" evidence="1">
    <location>
        <begin position="58"/>
        <end position="75"/>
    </location>
</feature>
<keyword evidence="1" id="KW-1133">Transmembrane helix</keyword>
<sequence>MLQRGATFSHQLKILLPSVMAERGAPAVTQELHEALGDLVSLRNAVAHRHQPITRGQAIRVLLAAVFCYWYLALYG</sequence>
<comment type="caution">
    <text evidence="2">The sequence shown here is derived from an EMBL/GenBank/DDBJ whole genome shotgun (WGS) entry which is preliminary data.</text>
</comment>
<keyword evidence="3" id="KW-1185">Reference proteome</keyword>
<gene>
    <name evidence="2" type="ORF">C1I92_20580</name>
</gene>
<dbReference type="Proteomes" id="UP000248764">
    <property type="component" value="Unassembled WGS sequence"/>
</dbReference>
<evidence type="ECO:0008006" key="4">
    <source>
        <dbReference type="Google" id="ProtNLM"/>
    </source>
</evidence>
<evidence type="ECO:0000313" key="2">
    <source>
        <dbReference type="EMBL" id="PZF81587.1"/>
    </source>
</evidence>
<proteinExistence type="predicted"/>
<name>A0A2W2C0U9_9ACTN</name>
<keyword evidence="1" id="KW-0472">Membrane</keyword>